<dbReference type="SUPFAM" id="SSF49299">
    <property type="entry name" value="PKD domain"/>
    <property type="match status" value="1"/>
</dbReference>
<gene>
    <name evidence="3" type="ORF">GGR28_000173</name>
</gene>
<comment type="caution">
    <text evidence="3">The sequence shown here is derived from an EMBL/GenBank/DDBJ whole genome shotgun (WGS) entry which is preliminary data.</text>
</comment>
<evidence type="ECO:0000313" key="4">
    <source>
        <dbReference type="Proteomes" id="UP000576209"/>
    </source>
</evidence>
<dbReference type="Pfam" id="PF18911">
    <property type="entry name" value="PKD_4"/>
    <property type="match status" value="1"/>
</dbReference>
<reference evidence="3 4" key="1">
    <citation type="submission" date="2020-08" db="EMBL/GenBank/DDBJ databases">
        <title>Genomic Encyclopedia of Type Strains, Phase IV (KMG-IV): sequencing the most valuable type-strain genomes for metagenomic binning, comparative biology and taxonomic classification.</title>
        <authorList>
            <person name="Goeker M."/>
        </authorList>
    </citation>
    <scope>NUCLEOTIDE SEQUENCE [LARGE SCALE GENOMIC DNA]</scope>
    <source>
        <strain evidence="3 4">DSM 105137</strain>
    </source>
</reference>
<feature type="signal peptide" evidence="1">
    <location>
        <begin position="1"/>
        <end position="22"/>
    </location>
</feature>
<dbReference type="Proteomes" id="UP000576209">
    <property type="component" value="Unassembled WGS sequence"/>
</dbReference>
<feature type="chain" id="PRO_5032736366" evidence="1">
    <location>
        <begin position="23"/>
        <end position="1240"/>
    </location>
</feature>
<evidence type="ECO:0000313" key="3">
    <source>
        <dbReference type="EMBL" id="MBB4077572.1"/>
    </source>
</evidence>
<dbReference type="AlphaFoldDB" id="A0A840E1C8"/>
<feature type="domain" description="PKD" evidence="2">
    <location>
        <begin position="896"/>
        <end position="973"/>
    </location>
</feature>
<keyword evidence="4" id="KW-1185">Reference proteome</keyword>
<dbReference type="InterPro" id="IPR026341">
    <property type="entry name" value="T9SS_type_B"/>
</dbReference>
<dbReference type="InterPro" id="IPR035986">
    <property type="entry name" value="PKD_dom_sf"/>
</dbReference>
<dbReference type="NCBIfam" id="TIGR04131">
    <property type="entry name" value="Bac_Flav_CTERM"/>
    <property type="match status" value="1"/>
</dbReference>
<dbReference type="InterPro" id="IPR022409">
    <property type="entry name" value="PKD/Chitinase_dom"/>
</dbReference>
<dbReference type="SMART" id="SM00089">
    <property type="entry name" value="PKD"/>
    <property type="match status" value="2"/>
</dbReference>
<keyword evidence="1" id="KW-0732">Signal</keyword>
<sequence>MSHLLKTFLLLPLLTLAGTISAQSSCGSEEPFLLPPTSTFCADSSGMVTVNFKVYNNGDPGTYRIEFPDGSDTVYTNVVNTATVTKRFLFDCGQPPGKPTPPSNDALFYEYQGALTIIREDCVDERGDKQKGSYDFRVVPNPILDIKTSDLTCIEAPFIINFEGKLCSEKLVESYQWYMDGELLEGETSKKLKGYEFESPGTYVARLEVTPFKGCDKYYYDKPFTIRPTPKINLSYELDTAQLCNPTIQVITNSTYEYATKYSWSSPSAGVTFSDPSAPNPVIDIDNNKAGVRVIIVNASNQYCSAVADTFEVTTYRGQTIEVIEDIVTCTGYVLDLCESLKFQPTPDNIRWSADKPDVNFSDSTAVCPKLTFADPGEYVITATGFDVCGDQYNIPINIRVRDGAGLVFDISSIDTICTTEPPIQLLDFVSRPDNVSRISGPGVADNVFSPSLVEGDVQLVVVDSCGASYPLDFFVIPQEVYLGEDLVICQGDSVNLYDLQAGSYTGTGVENNVFESAGLDVGIYRIAFSSLTYCGGEDTLSITVQEFPRAAFRVVTDSCGDGTGGAIFAGLDPINVENLSSAKVICYEILETGQQACNREKARFLIQEPGTYTLQQVVAFPGGQCTDTTTISINVLFPPVLNFYADMDSSICDSLTIGFSVGDQPDGLTYDWSFTSSDRSTEANPVIELIRPLAPEVLGVKTAVSNACYTTTDTFGVVLPLRFRVSFDILNDNNTVCSDDTIFLSNTSVNAFDYRVSYPDGRQATELPRTLVLRNTTDRVLRYPITLEGSNVSCPDELHSDTIYILPITTEAAFGLNYKDICSEAEVTLDNSSTPGALTFVHWGDGSSPQFIDELESITHTYNVERDTTYQIELVAQLCGIDTFSHSITVRPSPDPSFEVLATEANCVDKEIQFTPTGNATTYGLEWDFGDGKVSQKRNAAHVFEQPGNYNVKLEVVSRNGCKSVDSTEVQIGEYNGAAMSFEMPRSACEEMPFAMNIVSPQTGWTFDYGNGLVSLDDPLDAPYFNKGTYEMNLRVTSANGCSIDSSTVIKVFPGFEATIKTAANQDTIVELGDKLDLRVNVFPPRNIAEMQWTGDSIANPNSPYTTALPLQDGFYAVELQDVNGCIASDSMRVRVNKDYRDRIFAPNAFSPNNDGYNDFFGLDVKDNTVRALKTLRVMSRYGAIVYECKDCTTGSVGNGWDGRLGDKLLESNVYIWAAEVDFVDGTSQLFTGDVTLLR</sequence>
<proteinExistence type="predicted"/>
<evidence type="ECO:0000256" key="1">
    <source>
        <dbReference type="SAM" id="SignalP"/>
    </source>
</evidence>
<dbReference type="Gene3D" id="2.60.40.10">
    <property type="entry name" value="Immunoglobulins"/>
    <property type="match status" value="2"/>
</dbReference>
<dbReference type="PROSITE" id="PS50093">
    <property type="entry name" value="PKD"/>
    <property type="match status" value="1"/>
</dbReference>
<dbReference type="RefSeq" id="WP_183493830.1">
    <property type="nucleotide sequence ID" value="NZ_JACIFF010000001.1"/>
</dbReference>
<dbReference type="InterPro" id="IPR000601">
    <property type="entry name" value="PKD_dom"/>
</dbReference>
<dbReference type="EMBL" id="JACIFF010000001">
    <property type="protein sequence ID" value="MBB4077572.1"/>
    <property type="molecule type" value="Genomic_DNA"/>
</dbReference>
<dbReference type="CDD" id="cd00146">
    <property type="entry name" value="PKD"/>
    <property type="match status" value="1"/>
</dbReference>
<protein>
    <submittedName>
        <fullName evidence="3">Gliding motility-associated-like protein</fullName>
    </submittedName>
</protein>
<dbReference type="InterPro" id="IPR013783">
    <property type="entry name" value="Ig-like_fold"/>
</dbReference>
<evidence type="ECO:0000259" key="2">
    <source>
        <dbReference type="PROSITE" id="PS50093"/>
    </source>
</evidence>
<organism evidence="3 4">
    <name type="scientific">Neolewinella aquimaris</name>
    <dbReference type="NCBI Taxonomy" id="1835722"/>
    <lineage>
        <taxon>Bacteria</taxon>
        <taxon>Pseudomonadati</taxon>
        <taxon>Bacteroidota</taxon>
        <taxon>Saprospiria</taxon>
        <taxon>Saprospirales</taxon>
        <taxon>Lewinellaceae</taxon>
        <taxon>Neolewinella</taxon>
    </lineage>
</organism>
<accession>A0A840E1C8</accession>
<dbReference type="Pfam" id="PF13585">
    <property type="entry name" value="CHU_C"/>
    <property type="match status" value="1"/>
</dbReference>
<name>A0A840E1C8_9BACT</name>